<dbReference type="PANTHER" id="PTHR21723:SF4">
    <property type="entry name" value="ZGC:92489"/>
    <property type="match status" value="1"/>
</dbReference>
<proteinExistence type="predicted"/>
<feature type="compositionally biased region" description="Acidic residues" evidence="1">
    <location>
        <begin position="248"/>
        <end position="265"/>
    </location>
</feature>
<dbReference type="GO" id="GO:0034394">
    <property type="term" value="P:protein localization to cell surface"/>
    <property type="evidence" value="ECO:0007669"/>
    <property type="project" value="TreeGrafter"/>
</dbReference>
<dbReference type="AlphaFoldDB" id="A0AAW1YXQ9"/>
<feature type="domain" description="Resistance to inhibitors of cholinesterase protein 3 N-terminal" evidence="3">
    <location>
        <begin position="15"/>
        <end position="164"/>
    </location>
</feature>
<feature type="compositionally biased region" description="Polar residues" evidence="1">
    <location>
        <begin position="266"/>
        <end position="290"/>
    </location>
</feature>
<feature type="region of interest" description="Disordered" evidence="1">
    <location>
        <begin position="235"/>
        <end position="308"/>
    </location>
</feature>
<dbReference type="GO" id="GO:0043025">
    <property type="term" value="C:neuronal cell body"/>
    <property type="evidence" value="ECO:0007669"/>
    <property type="project" value="TreeGrafter"/>
</dbReference>
<dbReference type="GO" id="GO:0007271">
    <property type="term" value="P:synaptic transmission, cholinergic"/>
    <property type="evidence" value="ECO:0007669"/>
    <property type="project" value="TreeGrafter"/>
</dbReference>
<organism evidence="4 5">
    <name type="scientific">Culter alburnus</name>
    <name type="common">Topmouth culter</name>
    <dbReference type="NCBI Taxonomy" id="194366"/>
    <lineage>
        <taxon>Eukaryota</taxon>
        <taxon>Metazoa</taxon>
        <taxon>Chordata</taxon>
        <taxon>Craniata</taxon>
        <taxon>Vertebrata</taxon>
        <taxon>Euteleostomi</taxon>
        <taxon>Actinopterygii</taxon>
        <taxon>Neopterygii</taxon>
        <taxon>Teleostei</taxon>
        <taxon>Ostariophysi</taxon>
        <taxon>Cypriniformes</taxon>
        <taxon>Xenocyprididae</taxon>
        <taxon>Xenocypridinae</taxon>
        <taxon>Culter</taxon>
    </lineage>
</organism>
<dbReference type="GO" id="GO:0043005">
    <property type="term" value="C:neuron projection"/>
    <property type="evidence" value="ECO:0007669"/>
    <property type="project" value="TreeGrafter"/>
</dbReference>
<evidence type="ECO:0000313" key="4">
    <source>
        <dbReference type="EMBL" id="KAK9952799.1"/>
    </source>
</evidence>
<dbReference type="InterPro" id="IPR032763">
    <property type="entry name" value="RIC3_N"/>
</dbReference>
<dbReference type="Proteomes" id="UP001479290">
    <property type="component" value="Unassembled WGS sequence"/>
</dbReference>
<keyword evidence="5" id="KW-1185">Reference proteome</keyword>
<sequence length="308" mass="33200">MSISTFQKVTIVSCVVLCVALLLPKMLLSRGKRDSEAPAGQFPPGPQRASVSEEQRRSGRQFSRAHNPEAIARAKGAGAGAGAGTGGKSNLAGQIIPIYGFGILLYILYILFKITSKGKTSKPPESRFTAVRSEHTQRKITDFELAQLQDRLNETKDVIERIISSASVGTDSVGAAVAVDEEQKLLQQLQEITRVMQEGRLVDSIPANTGHSCGHQWDDLPDDSRNEHFCCVHSPDASANAQTRESDGPDEPAEEPGSDPQETTDDNQNTPVCDSINQSQPETDASTGSDITPGPVSEHGAVRRRNKQ</sequence>
<name>A0AAW1YXQ9_CULAL</name>
<keyword evidence="2" id="KW-0812">Transmembrane</keyword>
<evidence type="ECO:0000259" key="3">
    <source>
        <dbReference type="Pfam" id="PF15361"/>
    </source>
</evidence>
<feature type="transmembrane region" description="Helical" evidence="2">
    <location>
        <begin position="95"/>
        <end position="112"/>
    </location>
</feature>
<accession>A0AAW1YXQ9</accession>
<feature type="region of interest" description="Disordered" evidence="1">
    <location>
        <begin position="34"/>
        <end position="66"/>
    </location>
</feature>
<reference evidence="4 5" key="1">
    <citation type="submission" date="2024-05" db="EMBL/GenBank/DDBJ databases">
        <title>A high-quality chromosomal-level genome assembly of Topmouth culter (Culter alburnus).</title>
        <authorList>
            <person name="Zhao H."/>
        </authorList>
    </citation>
    <scope>NUCLEOTIDE SEQUENCE [LARGE SCALE GENOMIC DNA]</scope>
    <source>
        <strain evidence="4">CATC2023</strain>
        <tissue evidence="4">Muscle</tissue>
    </source>
</reference>
<evidence type="ECO:0000313" key="5">
    <source>
        <dbReference type="Proteomes" id="UP001479290"/>
    </source>
</evidence>
<feature type="transmembrane region" description="Helical" evidence="2">
    <location>
        <begin position="6"/>
        <end position="23"/>
    </location>
</feature>
<dbReference type="Pfam" id="PF15361">
    <property type="entry name" value="RIC3"/>
    <property type="match status" value="1"/>
</dbReference>
<dbReference type="InterPro" id="IPR026160">
    <property type="entry name" value="Ric3"/>
</dbReference>
<keyword evidence="2" id="KW-0472">Membrane</keyword>
<comment type="caution">
    <text evidence="4">The sequence shown here is derived from an EMBL/GenBank/DDBJ whole genome shotgun (WGS) entry which is preliminary data.</text>
</comment>
<dbReference type="GO" id="GO:0045202">
    <property type="term" value="C:synapse"/>
    <property type="evidence" value="ECO:0007669"/>
    <property type="project" value="GOC"/>
</dbReference>
<dbReference type="EMBL" id="JAWDJR010000024">
    <property type="protein sequence ID" value="KAK9952799.1"/>
    <property type="molecule type" value="Genomic_DNA"/>
</dbReference>
<keyword evidence="2" id="KW-1133">Transmembrane helix</keyword>
<dbReference type="PANTHER" id="PTHR21723">
    <property type="entry name" value="RESISTANCE TO INHIBITORS OF CHOLINESTERASE PROTEIN 3 RIC3"/>
    <property type="match status" value="1"/>
</dbReference>
<protein>
    <recommendedName>
        <fullName evidence="3">Resistance to inhibitors of cholinesterase protein 3 N-terminal domain-containing protein</fullName>
    </recommendedName>
</protein>
<gene>
    <name evidence="4" type="ORF">ABG768_018606</name>
</gene>
<evidence type="ECO:0000256" key="1">
    <source>
        <dbReference type="SAM" id="MobiDB-lite"/>
    </source>
</evidence>
<evidence type="ECO:0000256" key="2">
    <source>
        <dbReference type="SAM" id="Phobius"/>
    </source>
</evidence>